<evidence type="ECO:0000313" key="8">
    <source>
        <dbReference type="RefSeq" id="XP_022132240.1"/>
    </source>
</evidence>
<sequence length="555" mass="60447">MEVDEEEPLLVSSRRTGGLRTLPSIIVNESLERLASSGLSSNMTRYLTGDYGMSATAASYVLSLWSAASNFTPVIAAFLADSYVGRYPMIGFGSIICFFGMLVLWLTAAVPGARNFVVLYTSLALMSIGAGGVRSSSMAFGADQLRKGGRSLESYVAWYFVSVTASVLVGMSVVVYIQDNMGWTVGFGIPVVLMFLSAVSFYLSSPFYVKEKPSPSLIAGLLQVAVASYKKRGLRFSSMEFDNNNVMYHNPPGSTHLIPTHRLRFLNRACIIRNPGTEVSVEGKASDPWSLCSVEQVEGVKALIRIIPIWSSGIILAVATTPNAFQYLQVASMDRHITSNFQVPAGSFATFTMIFITIWVPLYDRLLIPLASKIAGKPVRLNVKLKMGVGIVFMCLSSAVAGVVESRRRALAIEQGFSDDPQAVVTMSAFWTLFTQMLGGLAEAFNVIGQNEFYLSELPTAMSSIATTLGGLNMFIGNLVASFILKSVDDLTKGGGKESWVSTNLNKGHFDYYNWLVCILNILNLIYFLVCSKGYGPCKGEDDYKDDVSCGHEFN</sequence>
<keyword evidence="5 6" id="KW-0472">Membrane</keyword>
<evidence type="ECO:0000256" key="1">
    <source>
        <dbReference type="ARBA" id="ARBA00004141"/>
    </source>
</evidence>
<organism evidence="7 8">
    <name type="scientific">Momordica charantia</name>
    <name type="common">Bitter gourd</name>
    <name type="synonym">Balsam pear</name>
    <dbReference type="NCBI Taxonomy" id="3673"/>
    <lineage>
        <taxon>Eukaryota</taxon>
        <taxon>Viridiplantae</taxon>
        <taxon>Streptophyta</taxon>
        <taxon>Embryophyta</taxon>
        <taxon>Tracheophyta</taxon>
        <taxon>Spermatophyta</taxon>
        <taxon>Magnoliopsida</taxon>
        <taxon>eudicotyledons</taxon>
        <taxon>Gunneridae</taxon>
        <taxon>Pentapetalae</taxon>
        <taxon>rosids</taxon>
        <taxon>fabids</taxon>
        <taxon>Cucurbitales</taxon>
        <taxon>Cucurbitaceae</taxon>
        <taxon>Momordiceae</taxon>
        <taxon>Momordica</taxon>
    </lineage>
</organism>
<evidence type="ECO:0000256" key="3">
    <source>
        <dbReference type="ARBA" id="ARBA00022692"/>
    </source>
</evidence>
<dbReference type="OrthoDB" id="8904098at2759"/>
<feature type="transmembrane region" description="Helical" evidence="6">
    <location>
        <begin position="302"/>
        <end position="321"/>
    </location>
</feature>
<feature type="transmembrane region" description="Helical" evidence="6">
    <location>
        <begin position="87"/>
        <end position="110"/>
    </location>
</feature>
<feature type="transmembrane region" description="Helical" evidence="6">
    <location>
        <begin position="460"/>
        <end position="485"/>
    </location>
</feature>
<keyword evidence="7" id="KW-1185">Reference proteome</keyword>
<gene>
    <name evidence="8" type="primary">LOC111005144</name>
</gene>
<evidence type="ECO:0000256" key="2">
    <source>
        <dbReference type="ARBA" id="ARBA00005982"/>
    </source>
</evidence>
<dbReference type="GO" id="GO:0022857">
    <property type="term" value="F:transmembrane transporter activity"/>
    <property type="evidence" value="ECO:0007669"/>
    <property type="project" value="InterPro"/>
</dbReference>
<dbReference type="Pfam" id="PF00854">
    <property type="entry name" value="PTR2"/>
    <property type="match status" value="1"/>
</dbReference>
<feature type="transmembrane region" description="Helical" evidence="6">
    <location>
        <begin position="512"/>
        <end position="530"/>
    </location>
</feature>
<dbReference type="GeneID" id="111005144"/>
<proteinExistence type="inferred from homology"/>
<dbReference type="InterPro" id="IPR000109">
    <property type="entry name" value="POT_fam"/>
</dbReference>
<dbReference type="PANTHER" id="PTHR11654">
    <property type="entry name" value="OLIGOPEPTIDE TRANSPORTER-RELATED"/>
    <property type="match status" value="1"/>
</dbReference>
<comment type="similarity">
    <text evidence="2">Belongs to the major facilitator superfamily. Proton-dependent oligopeptide transporter (POT/PTR) (TC 2.A.17) family.</text>
</comment>
<dbReference type="AlphaFoldDB" id="A0A6J1BRW7"/>
<dbReference type="Proteomes" id="UP000504603">
    <property type="component" value="Unplaced"/>
</dbReference>
<dbReference type="Gene3D" id="1.20.1250.20">
    <property type="entry name" value="MFS general substrate transporter like domains"/>
    <property type="match status" value="1"/>
</dbReference>
<accession>A0A6J1BRW7</accession>
<feature type="transmembrane region" description="Helical" evidence="6">
    <location>
        <begin position="116"/>
        <end position="135"/>
    </location>
</feature>
<keyword evidence="3 6" id="KW-0812">Transmembrane</keyword>
<dbReference type="RefSeq" id="XP_022132240.1">
    <property type="nucleotide sequence ID" value="XM_022276548.1"/>
</dbReference>
<feature type="transmembrane region" description="Helical" evidence="6">
    <location>
        <begin position="383"/>
        <end position="404"/>
    </location>
</feature>
<evidence type="ECO:0000313" key="7">
    <source>
        <dbReference type="Proteomes" id="UP000504603"/>
    </source>
</evidence>
<protein>
    <submittedName>
        <fullName evidence="8">Protein NRT1/ PTR FAMILY 1.2-like</fullName>
    </submittedName>
</protein>
<feature type="transmembrane region" description="Helical" evidence="6">
    <location>
        <begin position="156"/>
        <end position="177"/>
    </location>
</feature>
<evidence type="ECO:0000256" key="5">
    <source>
        <dbReference type="ARBA" id="ARBA00023136"/>
    </source>
</evidence>
<feature type="transmembrane region" description="Helical" evidence="6">
    <location>
        <begin position="57"/>
        <end position="80"/>
    </location>
</feature>
<feature type="transmembrane region" description="Helical" evidence="6">
    <location>
        <begin position="341"/>
        <end position="362"/>
    </location>
</feature>
<evidence type="ECO:0000256" key="4">
    <source>
        <dbReference type="ARBA" id="ARBA00022989"/>
    </source>
</evidence>
<evidence type="ECO:0000256" key="6">
    <source>
        <dbReference type="SAM" id="Phobius"/>
    </source>
</evidence>
<dbReference type="SUPFAM" id="SSF103473">
    <property type="entry name" value="MFS general substrate transporter"/>
    <property type="match status" value="1"/>
</dbReference>
<dbReference type="GO" id="GO:0016020">
    <property type="term" value="C:membrane"/>
    <property type="evidence" value="ECO:0007669"/>
    <property type="project" value="UniProtKB-SubCell"/>
</dbReference>
<reference evidence="8" key="1">
    <citation type="submission" date="2025-08" db="UniProtKB">
        <authorList>
            <consortium name="RefSeq"/>
        </authorList>
    </citation>
    <scope>IDENTIFICATION</scope>
    <source>
        <strain evidence="8">OHB3-1</strain>
    </source>
</reference>
<dbReference type="KEGG" id="mcha:111005144"/>
<name>A0A6J1BRW7_MOMCH</name>
<keyword evidence="4 6" id="KW-1133">Transmembrane helix</keyword>
<comment type="subcellular location">
    <subcellularLocation>
        <location evidence="1">Membrane</location>
        <topology evidence="1">Multi-pass membrane protein</topology>
    </subcellularLocation>
</comment>
<dbReference type="InterPro" id="IPR036259">
    <property type="entry name" value="MFS_trans_sf"/>
</dbReference>
<feature type="transmembrane region" description="Helical" evidence="6">
    <location>
        <begin position="183"/>
        <end position="203"/>
    </location>
</feature>